<protein>
    <submittedName>
        <fullName evidence="3">Uncharacterized protein</fullName>
    </submittedName>
</protein>
<reference evidence="3 4" key="1">
    <citation type="submission" date="2019-06" db="EMBL/GenBank/DDBJ databases">
        <title>Draft genome sequence of the filamentous fungus Phialemoniopsis curvata isolated from diesel fuel.</title>
        <authorList>
            <person name="Varaljay V.A."/>
            <person name="Lyon W.J."/>
            <person name="Crouch A.L."/>
            <person name="Drake C.E."/>
            <person name="Hollomon J.M."/>
            <person name="Nadeau L.J."/>
            <person name="Nunn H.S."/>
            <person name="Stevenson B.S."/>
            <person name="Bojanowski C.L."/>
            <person name="Crookes-Goodson W.J."/>
        </authorList>
    </citation>
    <scope>NUCLEOTIDE SEQUENCE [LARGE SCALE GENOMIC DNA]</scope>
    <source>
        <strain evidence="3 4">D216</strain>
    </source>
</reference>
<gene>
    <name evidence="3" type="ORF">E0L32_012294</name>
</gene>
<evidence type="ECO:0000313" key="3">
    <source>
        <dbReference type="EMBL" id="TPX17060.1"/>
    </source>
</evidence>
<dbReference type="RefSeq" id="XP_030998771.1">
    <property type="nucleotide sequence ID" value="XM_031135119.1"/>
</dbReference>
<dbReference type="AlphaFoldDB" id="A0A507BK53"/>
<feature type="compositionally biased region" description="Pro residues" evidence="1">
    <location>
        <begin position="76"/>
        <end position="88"/>
    </location>
</feature>
<feature type="transmembrane region" description="Helical" evidence="2">
    <location>
        <begin position="34"/>
        <end position="54"/>
    </location>
</feature>
<dbReference type="EMBL" id="SKBQ01000151">
    <property type="protein sequence ID" value="TPX17060.1"/>
    <property type="molecule type" value="Genomic_DNA"/>
</dbReference>
<proteinExistence type="predicted"/>
<evidence type="ECO:0000313" key="4">
    <source>
        <dbReference type="Proteomes" id="UP000319257"/>
    </source>
</evidence>
<evidence type="ECO:0000256" key="1">
    <source>
        <dbReference type="SAM" id="MobiDB-lite"/>
    </source>
</evidence>
<dbReference type="Proteomes" id="UP000319257">
    <property type="component" value="Unassembled WGS sequence"/>
</dbReference>
<dbReference type="OrthoDB" id="6256716at2759"/>
<accession>A0A507BK53</accession>
<dbReference type="GeneID" id="41979741"/>
<dbReference type="InParanoid" id="A0A507BK53"/>
<sequence>MLTTKPYLRIRRPSPTTAEFIVSTRPPLTIPLRLLLLLAFLLRLALAAAALLLLHAKWLQSPYYSASAAAATSSSSPPPIIPPPPPTPEQDSSSPSYPSVFSDAFIWHVVARAHASQPGRALARAAAALPAP</sequence>
<evidence type="ECO:0000256" key="2">
    <source>
        <dbReference type="SAM" id="Phobius"/>
    </source>
</evidence>
<keyword evidence="2" id="KW-0472">Membrane</keyword>
<keyword evidence="2" id="KW-1133">Transmembrane helix</keyword>
<organism evidence="3 4">
    <name type="scientific">Thyridium curvatum</name>
    <dbReference type="NCBI Taxonomy" id="1093900"/>
    <lineage>
        <taxon>Eukaryota</taxon>
        <taxon>Fungi</taxon>
        <taxon>Dikarya</taxon>
        <taxon>Ascomycota</taxon>
        <taxon>Pezizomycotina</taxon>
        <taxon>Sordariomycetes</taxon>
        <taxon>Sordariomycetidae</taxon>
        <taxon>Thyridiales</taxon>
        <taxon>Thyridiaceae</taxon>
        <taxon>Thyridium</taxon>
    </lineage>
</organism>
<dbReference type="STRING" id="1093900.A0A507BK53"/>
<feature type="non-terminal residue" evidence="3">
    <location>
        <position position="132"/>
    </location>
</feature>
<keyword evidence="2" id="KW-0812">Transmembrane</keyword>
<keyword evidence="4" id="KW-1185">Reference proteome</keyword>
<comment type="caution">
    <text evidence="3">The sequence shown here is derived from an EMBL/GenBank/DDBJ whole genome shotgun (WGS) entry which is preliminary data.</text>
</comment>
<feature type="region of interest" description="Disordered" evidence="1">
    <location>
        <begin position="70"/>
        <end position="97"/>
    </location>
</feature>
<name>A0A507BK53_9PEZI</name>